<dbReference type="Pfam" id="PF00583">
    <property type="entry name" value="Acetyltransf_1"/>
    <property type="match status" value="1"/>
</dbReference>
<feature type="domain" description="N-acetyltransferase" evidence="1">
    <location>
        <begin position="13"/>
        <end position="151"/>
    </location>
</feature>
<reference evidence="2 3" key="1">
    <citation type="submission" date="2018-05" db="EMBL/GenBank/DDBJ databases">
        <title>Complete genome sequencing of three human clinical isolates of Staphylococcus caprae reveals virulence factors similar to those of S. epidermidis and S. capitis.</title>
        <authorList>
            <person name="Watanabe S."/>
            <person name="Cui L."/>
        </authorList>
    </citation>
    <scope>NUCLEOTIDE SEQUENCE [LARGE SCALE GENOMIC DNA]</scope>
    <source>
        <strain evidence="2 3">JMUB590</strain>
    </source>
</reference>
<evidence type="ECO:0000313" key="2">
    <source>
        <dbReference type="EMBL" id="BBD93254.1"/>
    </source>
</evidence>
<evidence type="ECO:0000313" key="3">
    <source>
        <dbReference type="Proteomes" id="UP000274772"/>
    </source>
</evidence>
<protein>
    <submittedName>
        <fullName evidence="2">Acetyltransferase, GNAT family</fullName>
    </submittedName>
</protein>
<name>A0ABN5W8X7_9STAP</name>
<dbReference type="RefSeq" id="WP_002441384.1">
    <property type="nucleotide sequence ID" value="NZ_AP018585.1"/>
</dbReference>
<dbReference type="Proteomes" id="UP000274772">
    <property type="component" value="Chromosome"/>
</dbReference>
<dbReference type="InterPro" id="IPR000182">
    <property type="entry name" value="GNAT_dom"/>
</dbReference>
<dbReference type="InterPro" id="IPR016181">
    <property type="entry name" value="Acyl_CoA_acyltransferase"/>
</dbReference>
<proteinExistence type="predicted"/>
<accession>A0ABN5W8X7</accession>
<organism evidence="2 3">
    <name type="scientific">Staphylococcus caprae</name>
    <dbReference type="NCBI Taxonomy" id="29380"/>
    <lineage>
        <taxon>Bacteria</taxon>
        <taxon>Bacillati</taxon>
        <taxon>Bacillota</taxon>
        <taxon>Bacilli</taxon>
        <taxon>Bacillales</taxon>
        <taxon>Staphylococcaceae</taxon>
        <taxon>Staphylococcus</taxon>
    </lineage>
</organism>
<sequence>MKVITIEDKIWLNEIAKIHEHLISENESNYQVTTTSISLRYEMLKARLKYSQDAIFVSEQNTTLEGFIWAHYEPQMSVVQIEVLYVKPEYRKQSIATHLKNTIEEWAISIGATVIESTVNIDNHSMIQLNNHLGYHTTHLKMTKNLKGKNE</sequence>
<dbReference type="GeneID" id="58051933"/>
<evidence type="ECO:0000259" key="1">
    <source>
        <dbReference type="PROSITE" id="PS51186"/>
    </source>
</evidence>
<gene>
    <name evidence="2" type="ORF">JMUB590_2200</name>
</gene>
<dbReference type="Gene3D" id="3.40.630.30">
    <property type="match status" value="1"/>
</dbReference>
<dbReference type="CDD" id="cd04301">
    <property type="entry name" value="NAT_SF"/>
    <property type="match status" value="1"/>
</dbReference>
<dbReference type="EMBL" id="AP018586">
    <property type="protein sequence ID" value="BBD93254.1"/>
    <property type="molecule type" value="Genomic_DNA"/>
</dbReference>
<dbReference type="PROSITE" id="PS51186">
    <property type="entry name" value="GNAT"/>
    <property type="match status" value="1"/>
</dbReference>
<keyword evidence="3" id="KW-1185">Reference proteome</keyword>
<dbReference type="SUPFAM" id="SSF55729">
    <property type="entry name" value="Acyl-CoA N-acyltransferases (Nat)"/>
    <property type="match status" value="1"/>
</dbReference>